<evidence type="ECO:0000313" key="3">
    <source>
        <dbReference type="Proteomes" id="UP000789396"/>
    </source>
</evidence>
<evidence type="ECO:0000313" key="2">
    <source>
        <dbReference type="EMBL" id="CAG8689705.1"/>
    </source>
</evidence>
<feature type="compositionally biased region" description="Basic and acidic residues" evidence="1">
    <location>
        <begin position="133"/>
        <end position="149"/>
    </location>
</feature>
<dbReference type="AlphaFoldDB" id="A0A9N9EWE9"/>
<protein>
    <submittedName>
        <fullName evidence="2">1225_t:CDS:1</fullName>
    </submittedName>
</protein>
<name>A0A9N9EWE9_9GLOM</name>
<gene>
    <name evidence="2" type="ORF">RFULGI_LOCUS9944</name>
</gene>
<proteinExistence type="predicted"/>
<feature type="compositionally biased region" description="Polar residues" evidence="1">
    <location>
        <begin position="79"/>
        <end position="94"/>
    </location>
</feature>
<feature type="compositionally biased region" description="Basic and acidic residues" evidence="1">
    <location>
        <begin position="1"/>
        <end position="10"/>
    </location>
</feature>
<comment type="caution">
    <text evidence="2">The sequence shown here is derived from an EMBL/GenBank/DDBJ whole genome shotgun (WGS) entry which is preliminary data.</text>
</comment>
<feature type="compositionally biased region" description="Basic and acidic residues" evidence="1">
    <location>
        <begin position="53"/>
        <end position="70"/>
    </location>
</feature>
<evidence type="ECO:0000256" key="1">
    <source>
        <dbReference type="SAM" id="MobiDB-lite"/>
    </source>
</evidence>
<sequence>MSKNKDKDNVVFDNDDSYTKNEDYLEHSDVEEQPNIYSSDKDTEKNFGAQYQKDLKKFHALKKQLEEMRPTKRRDKSKTPTNVQKKSRISFSEDVSNDDNKQISNNISDVNQDEQEQENQDKQVQDNQDEQEQDNRDEQEQDNRDKQEQDDQNSENEYQIEKR</sequence>
<dbReference type="EMBL" id="CAJVPZ010018695">
    <property type="protein sequence ID" value="CAG8689705.1"/>
    <property type="molecule type" value="Genomic_DNA"/>
</dbReference>
<reference evidence="2" key="1">
    <citation type="submission" date="2021-06" db="EMBL/GenBank/DDBJ databases">
        <authorList>
            <person name="Kallberg Y."/>
            <person name="Tangrot J."/>
            <person name="Rosling A."/>
        </authorList>
    </citation>
    <scope>NUCLEOTIDE SEQUENCE</scope>
    <source>
        <strain evidence="2">IN212</strain>
    </source>
</reference>
<feature type="compositionally biased region" description="Basic and acidic residues" evidence="1">
    <location>
        <begin position="17"/>
        <end position="30"/>
    </location>
</feature>
<feature type="region of interest" description="Disordered" evidence="1">
    <location>
        <begin position="1"/>
        <end position="163"/>
    </location>
</feature>
<dbReference type="Proteomes" id="UP000789396">
    <property type="component" value="Unassembled WGS sequence"/>
</dbReference>
<organism evidence="2 3">
    <name type="scientific">Racocetra fulgida</name>
    <dbReference type="NCBI Taxonomy" id="60492"/>
    <lineage>
        <taxon>Eukaryota</taxon>
        <taxon>Fungi</taxon>
        <taxon>Fungi incertae sedis</taxon>
        <taxon>Mucoromycota</taxon>
        <taxon>Glomeromycotina</taxon>
        <taxon>Glomeromycetes</taxon>
        <taxon>Diversisporales</taxon>
        <taxon>Gigasporaceae</taxon>
        <taxon>Racocetra</taxon>
    </lineage>
</organism>
<accession>A0A9N9EWE9</accession>
<keyword evidence="3" id="KW-1185">Reference proteome</keyword>